<dbReference type="Gene3D" id="3.10.450.50">
    <property type="match status" value="1"/>
</dbReference>
<name>A0ABS2KDN6_9GAMM</name>
<reference evidence="3" key="1">
    <citation type="submission" date="2020-10" db="EMBL/GenBank/DDBJ databases">
        <title>Phylogeny of dyella-like bacteria.</title>
        <authorList>
            <person name="Fu J."/>
        </authorList>
    </citation>
    <scope>NUCLEOTIDE SEQUENCE</scope>
    <source>
        <strain evidence="3">DHON07</strain>
    </source>
</reference>
<dbReference type="InterPro" id="IPR032710">
    <property type="entry name" value="NTF2-like_dom_sf"/>
</dbReference>
<dbReference type="Proteomes" id="UP001430193">
    <property type="component" value="Unassembled WGS sequence"/>
</dbReference>
<dbReference type="InterPro" id="IPR027843">
    <property type="entry name" value="DUF4440"/>
</dbReference>
<dbReference type="RefSeq" id="WP_204630585.1">
    <property type="nucleotide sequence ID" value="NZ_BSOC01000007.1"/>
</dbReference>
<dbReference type="EMBL" id="JADIKF010000036">
    <property type="protein sequence ID" value="MBM7128965.1"/>
    <property type="molecule type" value="Genomic_DNA"/>
</dbReference>
<organism evidence="3 4">
    <name type="scientific">Dyella mobilis</name>
    <dbReference type="NCBI Taxonomy" id="1849582"/>
    <lineage>
        <taxon>Bacteria</taxon>
        <taxon>Pseudomonadati</taxon>
        <taxon>Pseudomonadota</taxon>
        <taxon>Gammaproteobacteria</taxon>
        <taxon>Lysobacterales</taxon>
        <taxon>Rhodanobacteraceae</taxon>
        <taxon>Dyella</taxon>
    </lineage>
</organism>
<sequence>MKFKAIFLTACTTFCATGVACAQSPSSADAAVAQTVSAFLSALSQGNEGTLHKLTCQGFYAFDAGSRFSGDDLFALVKKYQAAGSAFSWSVTMPEVHVTGKSAWITYVNQGSIKNAAGTKSMHWLESAQLQNNGDGWCINFLHSTPVSAK</sequence>
<evidence type="ECO:0000313" key="3">
    <source>
        <dbReference type="EMBL" id="MBM7128965.1"/>
    </source>
</evidence>
<evidence type="ECO:0000259" key="2">
    <source>
        <dbReference type="Pfam" id="PF14534"/>
    </source>
</evidence>
<comment type="caution">
    <text evidence="3">The sequence shown here is derived from an EMBL/GenBank/DDBJ whole genome shotgun (WGS) entry which is preliminary data.</text>
</comment>
<feature type="chain" id="PRO_5045952565" evidence="1">
    <location>
        <begin position="23"/>
        <end position="150"/>
    </location>
</feature>
<protein>
    <submittedName>
        <fullName evidence="3">Nuclear transport factor 2 family protein</fullName>
    </submittedName>
</protein>
<dbReference type="Pfam" id="PF14534">
    <property type="entry name" value="DUF4440"/>
    <property type="match status" value="1"/>
</dbReference>
<proteinExistence type="predicted"/>
<keyword evidence="1" id="KW-0732">Signal</keyword>
<dbReference type="PROSITE" id="PS51257">
    <property type="entry name" value="PROKAR_LIPOPROTEIN"/>
    <property type="match status" value="1"/>
</dbReference>
<evidence type="ECO:0000313" key="4">
    <source>
        <dbReference type="Proteomes" id="UP001430193"/>
    </source>
</evidence>
<feature type="domain" description="DUF4440" evidence="2">
    <location>
        <begin position="33"/>
        <end position="138"/>
    </location>
</feature>
<feature type="signal peptide" evidence="1">
    <location>
        <begin position="1"/>
        <end position="22"/>
    </location>
</feature>
<dbReference type="SUPFAM" id="SSF54427">
    <property type="entry name" value="NTF2-like"/>
    <property type="match status" value="1"/>
</dbReference>
<gene>
    <name evidence="3" type="ORF">ISS99_05465</name>
</gene>
<accession>A0ABS2KDN6</accession>
<keyword evidence="4" id="KW-1185">Reference proteome</keyword>
<evidence type="ECO:0000256" key="1">
    <source>
        <dbReference type="SAM" id="SignalP"/>
    </source>
</evidence>